<evidence type="ECO:0000259" key="10">
    <source>
        <dbReference type="PROSITE" id="PS50067"/>
    </source>
</evidence>
<feature type="coiled-coil region" evidence="8">
    <location>
        <begin position="584"/>
        <end position="702"/>
    </location>
</feature>
<dbReference type="GeneID" id="14906054"/>
<feature type="domain" description="Kinesin motor" evidence="10">
    <location>
        <begin position="1"/>
        <end position="329"/>
    </location>
</feature>
<protein>
    <submittedName>
        <fullName evidence="11">Kinesin motor domain protein</fullName>
        <ecNumber evidence="11">2.4.1.37</ecNumber>
        <ecNumber evidence="11">3.1.13.4</ecNumber>
        <ecNumber evidence="11">5.2.1.8</ecNumber>
    </submittedName>
</protein>
<gene>
    <name evidence="11" type="ORF">IMG5_145600</name>
</gene>
<sequence length="1348" mass="157736">QVAVRIRPFIPRELVESEQSCIKCATTTKLIIGKDKEFDFDKIYDQDSSQQKIYEETVQDLVVKFFQGQNVTILAYGQTGSGKTYTMGTSSQQISPEYELGIIPRVINEIFENIKETEKEIRVSYFEIYNEFIIDLLDIQSKKSHNNNIFIREESDGNISLQGLIEEHVNSPQDMLLALEKGALSRSTSSTLMNASSSRSHAIYTVFLHQIFKENIQENQEINSFITSKFHFVDLAGSERIKKTGAIGATLKEGININMGLLALGNVISALTDIQCKHIPYRDSKLTRILQDSLGGNSNTLMIVCVSPAESNFEESLNALKYASRARKIKNKPIVNRDPQSALINKLKEQIQILQQENDQFKLLLDQYNIKVNYNFGTNINFNDKNEEKIKECELKIKNLQAENSTYKQINYNAEIQLLTIQKERDLYRLKWENQDTNIDIKKDIVEEYQELNQKLKKQIEQKDMYYRELQIEFDNTIKASLQDQQILFEKEKTISMYKKAIIDLQKKNSQIISQNDDKNTTEDQNQQNQLPDEDDDEEIIQNKLKEDPEFLMMQEIQQSTKQKINEVDGSINTFQEKVHKLNLEQIKNQQQLLEKMKDQYHQKISQLEDQIKKLGGNKEMINQLNDYKKKAKEQENLQKIIANQEKKIAEYQLEINNYKHAKITLFKQIKKNNEDFEKFKMKKFKDLMAEKRENVQKLKQIFKLQNTNKKQEIQILKKQEDIKKLIRSKNLIQKILQKNKQINQNINKGKSDQIILQKKQKEQQLQNIQLELQQMQQKLIELKQETCSSLVIDEEKTIQLNEIQNRIETLEDMHQFQKQKIQKLYDQDTFVFENIQNDIIKLEDINVLKIYLQSALSSFINITSELLKTQDITQVLEMQQQEYKEQIDILYQQNRILGEQQQQQQQKNLTFTQINDFKSQFNLDNNNYEQNNKKLIQQLEQIHTSQQQQQQQQIQQQQVIQQQQEQSQKIKDSQSNSPINLKKSYYFQENQYEQLNNLLTSLTQNNPNIQAQKNDGNQTINNQIFNQDQAIFNSIYKWECKWKIQDAHQSQVYQIQSHENLLFSTSVKSLKIWDIEAQKSISDINAHQQGNVKGLYIIQDEKMIVTACDKYINIWDLVSLQKVCALKSSNEDIKKLLFFNNILLAGGKGSQNSGALVFWDLRKQQIVEEKEKNQDFFALLTYKNILYCGSRDHYIRRIPFIQENNTTSLEPLQPPHYDIVTSLAVLNDNIVSGSKDHNIKLWGTGNFENNLKQIQYSNQQILCIESNTQNNLVYVGQKDGKIKIITTVNNNKFKEISDISNGLVQVNCISQINNQQNESIFACGSIDKTIKLWKPTQECKENLQFLD</sequence>
<dbReference type="GO" id="GO:0007052">
    <property type="term" value="P:mitotic spindle organization"/>
    <property type="evidence" value="ECO:0007669"/>
    <property type="project" value="TreeGrafter"/>
</dbReference>
<dbReference type="GO" id="GO:0003755">
    <property type="term" value="F:peptidyl-prolyl cis-trans isomerase activity"/>
    <property type="evidence" value="ECO:0007669"/>
    <property type="project" value="UniProtKB-EC"/>
</dbReference>
<evidence type="ECO:0000256" key="4">
    <source>
        <dbReference type="ARBA" id="ARBA00022840"/>
    </source>
</evidence>
<feature type="coiled-coil region" evidence="8">
    <location>
        <begin position="344"/>
        <end position="410"/>
    </location>
</feature>
<dbReference type="SUPFAM" id="SSF52540">
    <property type="entry name" value="P-loop containing nucleoside triphosphate hydrolases"/>
    <property type="match status" value="1"/>
</dbReference>
<keyword evidence="12" id="KW-1185">Reference proteome</keyword>
<dbReference type="EMBL" id="GL984090">
    <property type="protein sequence ID" value="EGR29940.1"/>
    <property type="molecule type" value="Genomic_DNA"/>
</dbReference>
<dbReference type="Proteomes" id="UP000008983">
    <property type="component" value="Unassembled WGS sequence"/>
</dbReference>
<dbReference type="Gene3D" id="2.130.10.10">
    <property type="entry name" value="YVTN repeat-like/Quinoprotein amine dehydrogenase"/>
    <property type="match status" value="2"/>
</dbReference>
<keyword evidence="5 8" id="KW-0175">Coiled coil</keyword>
<feature type="coiled-coil region" evidence="8">
    <location>
        <begin position="752"/>
        <end position="828"/>
    </location>
</feature>
<dbReference type="GO" id="GO:0003777">
    <property type="term" value="F:microtubule motor activity"/>
    <property type="evidence" value="ECO:0007669"/>
    <property type="project" value="InterPro"/>
</dbReference>
<comment type="subcellular location">
    <subcellularLocation>
        <location evidence="1">Cytoplasm</location>
    </subcellularLocation>
</comment>
<comment type="similarity">
    <text evidence="7">Belongs to the TRAFAC class myosin-kinesin ATPase superfamily. Kinesin family.</text>
</comment>
<dbReference type="GO" id="GO:0007018">
    <property type="term" value="P:microtubule-based movement"/>
    <property type="evidence" value="ECO:0007669"/>
    <property type="project" value="InterPro"/>
</dbReference>
<keyword evidence="4 7" id="KW-0067">ATP-binding</keyword>
<keyword evidence="2" id="KW-0963">Cytoplasm</keyword>
<dbReference type="SUPFAM" id="SSF50978">
    <property type="entry name" value="WD40 repeat-like"/>
    <property type="match status" value="1"/>
</dbReference>
<dbReference type="InParanoid" id="G0QXW3"/>
<feature type="binding site" evidence="7">
    <location>
        <begin position="77"/>
        <end position="84"/>
    </location>
    <ligand>
        <name>ATP</name>
        <dbReference type="ChEBI" id="CHEBI:30616"/>
    </ligand>
</feature>
<dbReference type="EC" id="2.4.1.37" evidence="11"/>
<dbReference type="GO" id="GO:0051231">
    <property type="term" value="P:spindle elongation"/>
    <property type="evidence" value="ECO:0007669"/>
    <property type="project" value="TreeGrafter"/>
</dbReference>
<dbReference type="InterPro" id="IPR001752">
    <property type="entry name" value="Kinesin_motor_dom"/>
</dbReference>
<evidence type="ECO:0000256" key="6">
    <source>
        <dbReference type="PROSITE-ProRule" id="PRU00221"/>
    </source>
</evidence>
<feature type="repeat" description="WD" evidence="6">
    <location>
        <begin position="1214"/>
        <end position="1243"/>
    </location>
</feature>
<feature type="non-terminal residue" evidence="11">
    <location>
        <position position="1"/>
    </location>
</feature>
<dbReference type="CDD" id="cd01372">
    <property type="entry name" value="KISc_KIF4"/>
    <property type="match status" value="1"/>
</dbReference>
<dbReference type="PANTHER" id="PTHR47969:SF15">
    <property type="entry name" value="CHROMOSOME-ASSOCIATED KINESIN KIF4A-RELATED"/>
    <property type="match status" value="1"/>
</dbReference>
<evidence type="ECO:0000256" key="9">
    <source>
        <dbReference type="SAM" id="MobiDB-lite"/>
    </source>
</evidence>
<evidence type="ECO:0000256" key="8">
    <source>
        <dbReference type="SAM" id="Coils"/>
    </source>
</evidence>
<dbReference type="OMA" id="CIRTFKF"/>
<keyword evidence="11" id="KW-0328">Glycosyltransferase</keyword>
<dbReference type="InterPro" id="IPR036961">
    <property type="entry name" value="Kinesin_motor_dom_sf"/>
</dbReference>
<feature type="coiled-coil region" evidence="8">
    <location>
        <begin position="439"/>
        <end position="473"/>
    </location>
</feature>
<dbReference type="InterPro" id="IPR001680">
    <property type="entry name" value="WD40_rpt"/>
</dbReference>
<dbReference type="GO" id="GO:0004381">
    <property type="term" value="F:fucosylgalactoside 3-alpha-galactosyltransferase activity"/>
    <property type="evidence" value="ECO:0007669"/>
    <property type="project" value="UniProtKB-EC"/>
</dbReference>
<keyword evidence="11" id="KW-0378">Hydrolase</keyword>
<keyword evidence="11" id="KW-0413">Isomerase</keyword>
<dbReference type="InterPro" id="IPR027417">
    <property type="entry name" value="P-loop_NTPase"/>
</dbReference>
<dbReference type="PROSITE" id="PS50067">
    <property type="entry name" value="KINESIN_MOTOR_2"/>
    <property type="match status" value="1"/>
</dbReference>
<dbReference type="EC" id="5.2.1.8" evidence="11"/>
<keyword evidence="7" id="KW-0505">Motor protein</keyword>
<keyword evidence="3 7" id="KW-0547">Nucleotide-binding</keyword>
<dbReference type="GO" id="GO:0004535">
    <property type="term" value="F:poly(A)-specific ribonuclease activity"/>
    <property type="evidence" value="ECO:0007669"/>
    <property type="project" value="UniProtKB-EC"/>
</dbReference>
<dbReference type="InterPro" id="IPR019821">
    <property type="entry name" value="Kinesin_motor_CS"/>
</dbReference>
<dbReference type="GO" id="GO:0008017">
    <property type="term" value="F:microtubule binding"/>
    <property type="evidence" value="ECO:0007669"/>
    <property type="project" value="InterPro"/>
</dbReference>
<dbReference type="PROSITE" id="PS50082">
    <property type="entry name" value="WD_REPEATS_2"/>
    <property type="match status" value="1"/>
</dbReference>
<dbReference type="PRINTS" id="PR00380">
    <property type="entry name" value="KINESINHEAVY"/>
</dbReference>
<dbReference type="SMART" id="SM00320">
    <property type="entry name" value="WD40"/>
    <property type="match status" value="6"/>
</dbReference>
<keyword evidence="11" id="KW-0808">Transferase</keyword>
<evidence type="ECO:0000256" key="7">
    <source>
        <dbReference type="PROSITE-ProRule" id="PRU00283"/>
    </source>
</evidence>
<dbReference type="GO" id="GO:0005737">
    <property type="term" value="C:cytoplasm"/>
    <property type="evidence" value="ECO:0007669"/>
    <property type="project" value="UniProtKB-SubCell"/>
</dbReference>
<dbReference type="RefSeq" id="XP_004031176.1">
    <property type="nucleotide sequence ID" value="XM_004031128.1"/>
</dbReference>
<evidence type="ECO:0000256" key="2">
    <source>
        <dbReference type="ARBA" id="ARBA00022490"/>
    </source>
</evidence>
<dbReference type="eggNOG" id="KOG0244">
    <property type="taxonomic scope" value="Eukaryota"/>
</dbReference>
<evidence type="ECO:0000256" key="5">
    <source>
        <dbReference type="ARBA" id="ARBA00023054"/>
    </source>
</evidence>
<evidence type="ECO:0000256" key="1">
    <source>
        <dbReference type="ARBA" id="ARBA00004496"/>
    </source>
</evidence>
<feature type="coiled-coil region" evidence="8">
    <location>
        <begin position="919"/>
        <end position="946"/>
    </location>
</feature>
<accession>G0QXW3</accession>
<dbReference type="SMART" id="SM00129">
    <property type="entry name" value="KISc"/>
    <property type="match status" value="1"/>
</dbReference>
<feature type="region of interest" description="Disordered" evidence="9">
    <location>
        <begin position="515"/>
        <end position="538"/>
    </location>
</feature>
<dbReference type="GO" id="GO:0005524">
    <property type="term" value="F:ATP binding"/>
    <property type="evidence" value="ECO:0007669"/>
    <property type="project" value="UniProtKB-UniRule"/>
</dbReference>
<reference evidence="11 12" key="1">
    <citation type="submission" date="2011-07" db="EMBL/GenBank/DDBJ databases">
        <authorList>
            <person name="Coyne R."/>
            <person name="Brami D."/>
            <person name="Johnson J."/>
            <person name="Hostetler J."/>
            <person name="Hannick L."/>
            <person name="Clark T."/>
            <person name="Cassidy-Hanley D."/>
            <person name="Inman J."/>
        </authorList>
    </citation>
    <scope>NUCLEOTIDE SEQUENCE [LARGE SCALE GENOMIC DNA]</scope>
    <source>
        <strain evidence="11 12">G5</strain>
    </source>
</reference>
<dbReference type="InterPro" id="IPR027640">
    <property type="entry name" value="Kinesin-like_fam"/>
</dbReference>
<keyword evidence="6" id="KW-0853">WD repeat</keyword>
<dbReference type="InterPro" id="IPR036322">
    <property type="entry name" value="WD40_repeat_dom_sf"/>
</dbReference>
<organism evidence="11 12">
    <name type="scientific">Ichthyophthirius multifiliis</name>
    <name type="common">White spot disease agent</name>
    <name type="synonym">Ich</name>
    <dbReference type="NCBI Taxonomy" id="5932"/>
    <lineage>
        <taxon>Eukaryota</taxon>
        <taxon>Sar</taxon>
        <taxon>Alveolata</taxon>
        <taxon>Ciliophora</taxon>
        <taxon>Intramacronucleata</taxon>
        <taxon>Oligohymenophorea</taxon>
        <taxon>Hymenostomatida</taxon>
        <taxon>Ophryoglenina</taxon>
        <taxon>Ichthyophthirius</taxon>
    </lineage>
</organism>
<evidence type="ECO:0000313" key="11">
    <source>
        <dbReference type="EMBL" id="EGR29940.1"/>
    </source>
</evidence>
<dbReference type="Gene3D" id="3.40.850.10">
    <property type="entry name" value="Kinesin motor domain"/>
    <property type="match status" value="1"/>
</dbReference>
<proteinExistence type="inferred from homology"/>
<evidence type="ECO:0000256" key="3">
    <source>
        <dbReference type="ARBA" id="ARBA00022741"/>
    </source>
</evidence>
<dbReference type="EC" id="3.1.13.4" evidence="11"/>
<dbReference type="OrthoDB" id="295192at2759"/>
<name>G0QXW3_ICHMU</name>
<dbReference type="STRING" id="857967.G0QXW3"/>
<dbReference type="Pfam" id="PF00400">
    <property type="entry name" value="WD40"/>
    <property type="match status" value="3"/>
</dbReference>
<dbReference type="PROSITE" id="PS00411">
    <property type="entry name" value="KINESIN_MOTOR_1"/>
    <property type="match status" value="1"/>
</dbReference>
<dbReference type="Pfam" id="PF00225">
    <property type="entry name" value="Kinesin"/>
    <property type="match status" value="1"/>
</dbReference>
<dbReference type="PANTHER" id="PTHR47969">
    <property type="entry name" value="CHROMOSOME-ASSOCIATED KINESIN KIF4A-RELATED"/>
    <property type="match status" value="1"/>
</dbReference>
<dbReference type="GO" id="GO:0005875">
    <property type="term" value="C:microtubule associated complex"/>
    <property type="evidence" value="ECO:0007669"/>
    <property type="project" value="TreeGrafter"/>
</dbReference>
<dbReference type="InterPro" id="IPR015943">
    <property type="entry name" value="WD40/YVTN_repeat-like_dom_sf"/>
</dbReference>
<evidence type="ECO:0000313" key="12">
    <source>
        <dbReference type="Proteomes" id="UP000008983"/>
    </source>
</evidence>